<name>A0ABD2KY11_9BILA</name>
<keyword evidence="2" id="KW-0378">Hydrolase</keyword>
<reference evidence="4 5" key="1">
    <citation type="submission" date="2024-10" db="EMBL/GenBank/DDBJ databases">
        <authorList>
            <person name="Kim D."/>
        </authorList>
    </citation>
    <scope>NUCLEOTIDE SEQUENCE [LARGE SCALE GENOMIC DNA]</scope>
    <source>
        <strain evidence="4">BH-2024</strain>
    </source>
</reference>
<dbReference type="EMBL" id="JBICBT010000605">
    <property type="protein sequence ID" value="KAL3107821.1"/>
    <property type="molecule type" value="Genomic_DNA"/>
</dbReference>
<dbReference type="Pfam" id="PF00857">
    <property type="entry name" value="Isochorismatase"/>
    <property type="match status" value="1"/>
</dbReference>
<feature type="domain" description="Isochorismatase-like" evidence="3">
    <location>
        <begin position="25"/>
        <end position="196"/>
    </location>
</feature>
<evidence type="ECO:0000256" key="1">
    <source>
        <dbReference type="ARBA" id="ARBA00006336"/>
    </source>
</evidence>
<dbReference type="PANTHER" id="PTHR43540">
    <property type="entry name" value="PEROXYUREIDOACRYLATE/UREIDOACRYLATE AMIDOHYDROLASE-RELATED"/>
    <property type="match status" value="1"/>
</dbReference>
<dbReference type="InterPro" id="IPR036380">
    <property type="entry name" value="Isochorismatase-like_sf"/>
</dbReference>
<evidence type="ECO:0000256" key="2">
    <source>
        <dbReference type="ARBA" id="ARBA00022801"/>
    </source>
</evidence>
<dbReference type="SUPFAM" id="SSF52499">
    <property type="entry name" value="Isochorismatase-like hydrolases"/>
    <property type="match status" value="1"/>
</dbReference>
<dbReference type="Gene3D" id="3.40.50.850">
    <property type="entry name" value="Isochorismatase-like"/>
    <property type="match status" value="1"/>
</dbReference>
<evidence type="ECO:0000313" key="4">
    <source>
        <dbReference type="EMBL" id="KAL3107821.1"/>
    </source>
</evidence>
<gene>
    <name evidence="4" type="ORF">niasHT_017053</name>
</gene>
<dbReference type="CDD" id="cd00431">
    <property type="entry name" value="cysteine_hydrolases"/>
    <property type="match status" value="1"/>
</dbReference>
<keyword evidence="5" id="KW-1185">Reference proteome</keyword>
<dbReference type="PANTHER" id="PTHR43540:SF1">
    <property type="entry name" value="ISOCHORISMATASE HYDROLASE"/>
    <property type="match status" value="1"/>
</dbReference>
<dbReference type="InterPro" id="IPR050272">
    <property type="entry name" value="Isochorismatase-like_hydrls"/>
</dbReference>
<protein>
    <recommendedName>
        <fullName evidence="3">Isochorismatase-like domain-containing protein</fullName>
    </recommendedName>
</protein>
<comment type="caution">
    <text evidence="4">The sequence shown here is derived from an EMBL/GenBank/DDBJ whole genome shotgun (WGS) entry which is preliminary data.</text>
</comment>
<dbReference type="Proteomes" id="UP001620626">
    <property type="component" value="Unassembled WGS sequence"/>
</dbReference>
<dbReference type="GO" id="GO:0016787">
    <property type="term" value="F:hydrolase activity"/>
    <property type="evidence" value="ECO:0007669"/>
    <property type="project" value="UniProtKB-KW"/>
</dbReference>
<comment type="similarity">
    <text evidence="1">Belongs to the isochorismatase family.</text>
</comment>
<evidence type="ECO:0000313" key="5">
    <source>
        <dbReference type="Proteomes" id="UP001620626"/>
    </source>
</evidence>
<accession>A0ABD2KY11</accession>
<evidence type="ECO:0000259" key="3">
    <source>
        <dbReference type="Pfam" id="PF00857"/>
    </source>
</evidence>
<dbReference type="InterPro" id="IPR000868">
    <property type="entry name" value="Isochorismatase-like_dom"/>
</dbReference>
<proteinExistence type="inferred from homology"/>
<organism evidence="4 5">
    <name type="scientific">Heterodera trifolii</name>
    <dbReference type="NCBI Taxonomy" id="157864"/>
    <lineage>
        <taxon>Eukaryota</taxon>
        <taxon>Metazoa</taxon>
        <taxon>Ecdysozoa</taxon>
        <taxon>Nematoda</taxon>
        <taxon>Chromadorea</taxon>
        <taxon>Rhabditida</taxon>
        <taxon>Tylenchina</taxon>
        <taxon>Tylenchomorpha</taxon>
        <taxon>Tylenchoidea</taxon>
        <taxon>Heteroderidae</taxon>
        <taxon>Heteroderinae</taxon>
        <taxon>Heterodera</taxon>
    </lineage>
</organism>
<sequence length="223" mass="25112">MDCCPRPCDIFPNGRVRPLLAHKMAILVVDVQNYVMERHPFNGQFHEHAQKVVIPNIRRLIETARQLKIEVVFTAMENQTKDGRDRSLDYKLSNFFIPKGSREAKVIDQLTPLDDELVIPKTSCSLFNSTNFAYLMRNIGIDTIAVTGFLTDQCVDQTIRDGADATGGFWMIGVSDGCAAETAERHAAALNVLRGYCRMESTQSLIEAMHREMGGESSKEYHK</sequence>
<dbReference type="AlphaFoldDB" id="A0ABD2KY11"/>